<accession>A0ABV4GLG1</accession>
<evidence type="ECO:0000313" key="2">
    <source>
        <dbReference type="Proteomes" id="UP001565474"/>
    </source>
</evidence>
<sequence length="58" mass="6475">MANAPDGRDFFSPWPGNGIRALRERKAASADPGYLNHSMICRDVSRAAGIYEWVTYES</sequence>
<dbReference type="Proteomes" id="UP001565474">
    <property type="component" value="Unassembled WGS sequence"/>
</dbReference>
<dbReference type="RefSeq" id="WP_157785162.1">
    <property type="nucleotide sequence ID" value="NZ_JBGBYD010000002.1"/>
</dbReference>
<dbReference type="EMBL" id="JBGBZN010000002">
    <property type="protein sequence ID" value="MEY9472788.1"/>
    <property type="molecule type" value="Genomic_DNA"/>
</dbReference>
<protein>
    <submittedName>
        <fullName evidence="1">Uncharacterized protein</fullName>
    </submittedName>
</protein>
<organism evidence="1 2">
    <name type="scientific">Bradyrhizobium yuanmingense</name>
    <dbReference type="NCBI Taxonomy" id="108015"/>
    <lineage>
        <taxon>Bacteria</taxon>
        <taxon>Pseudomonadati</taxon>
        <taxon>Pseudomonadota</taxon>
        <taxon>Alphaproteobacteria</taxon>
        <taxon>Hyphomicrobiales</taxon>
        <taxon>Nitrobacteraceae</taxon>
        <taxon>Bradyrhizobium</taxon>
    </lineage>
</organism>
<reference evidence="1 2" key="1">
    <citation type="submission" date="2024-07" db="EMBL/GenBank/DDBJ databases">
        <title>Genomic Encyclopedia of Type Strains, Phase V (KMG-V): Genome sequencing to study the core and pangenomes of soil and plant-associated prokaryotes.</title>
        <authorList>
            <person name="Whitman W."/>
        </authorList>
    </citation>
    <scope>NUCLEOTIDE SEQUENCE [LARGE SCALE GENOMIC DNA]</scope>
    <source>
        <strain evidence="1 2">USDA 222</strain>
    </source>
</reference>
<name>A0ABV4GLG1_9BRAD</name>
<keyword evidence="2" id="KW-1185">Reference proteome</keyword>
<comment type="caution">
    <text evidence="1">The sequence shown here is derived from an EMBL/GenBank/DDBJ whole genome shotgun (WGS) entry which is preliminary data.</text>
</comment>
<evidence type="ECO:0000313" key="1">
    <source>
        <dbReference type="EMBL" id="MEY9472788.1"/>
    </source>
</evidence>
<proteinExistence type="predicted"/>
<gene>
    <name evidence="1" type="ORF">ABH992_005187</name>
</gene>